<sequence>MNPNEPEAEVGTPQPADWLSERATVIFFETCASMERMGTLSLEWGNVIADYASCVEEVEITTGIIEDLGRTYTTTTQTGDTMFRPRPEVAMRSDAMKRAQSLRAELGLGPAAKSRVSASKRNEDNPFKALG</sequence>
<gene>
    <name evidence="2" type="ORF">GGR03_000630</name>
</gene>
<evidence type="ECO:0000256" key="1">
    <source>
        <dbReference type="SAM" id="MobiDB-lite"/>
    </source>
</evidence>
<dbReference type="RefSeq" id="WP_183206095.1">
    <property type="nucleotide sequence ID" value="NZ_JAAAMM010000001.1"/>
</dbReference>
<organism evidence="2 3">
    <name type="scientific">Aurantimonas endophytica</name>
    <dbReference type="NCBI Taxonomy" id="1522175"/>
    <lineage>
        <taxon>Bacteria</taxon>
        <taxon>Pseudomonadati</taxon>
        <taxon>Pseudomonadota</taxon>
        <taxon>Alphaproteobacteria</taxon>
        <taxon>Hyphomicrobiales</taxon>
        <taxon>Aurantimonadaceae</taxon>
        <taxon>Aurantimonas</taxon>
    </lineage>
</organism>
<feature type="compositionally biased region" description="Basic and acidic residues" evidence="1">
    <location>
        <begin position="120"/>
        <end position="131"/>
    </location>
</feature>
<proteinExistence type="predicted"/>
<comment type="caution">
    <text evidence="2">The sequence shown here is derived from an EMBL/GenBank/DDBJ whole genome shotgun (WGS) entry which is preliminary data.</text>
</comment>
<dbReference type="Proteomes" id="UP000588647">
    <property type="component" value="Unassembled WGS sequence"/>
</dbReference>
<dbReference type="EMBL" id="JACIEM010000001">
    <property type="protein sequence ID" value="MBB4001583.1"/>
    <property type="molecule type" value="Genomic_DNA"/>
</dbReference>
<dbReference type="AlphaFoldDB" id="A0A7W6HAJ7"/>
<keyword evidence="3" id="KW-1185">Reference proteome</keyword>
<evidence type="ECO:0000313" key="2">
    <source>
        <dbReference type="EMBL" id="MBB4001583.1"/>
    </source>
</evidence>
<dbReference type="InterPro" id="IPR006448">
    <property type="entry name" value="Phage_term_ssu_P27"/>
</dbReference>
<accession>A0A7W6HAJ7</accession>
<protein>
    <submittedName>
        <fullName evidence="2">P27 family predicted phage terminase small subunit</fullName>
    </submittedName>
</protein>
<dbReference type="Pfam" id="PF05119">
    <property type="entry name" value="Terminase_4"/>
    <property type="match status" value="1"/>
</dbReference>
<feature type="region of interest" description="Disordered" evidence="1">
    <location>
        <begin position="105"/>
        <end position="131"/>
    </location>
</feature>
<name>A0A7W6HAJ7_9HYPH</name>
<reference evidence="2 3" key="1">
    <citation type="submission" date="2020-08" db="EMBL/GenBank/DDBJ databases">
        <title>Genomic Encyclopedia of Type Strains, Phase IV (KMG-IV): sequencing the most valuable type-strain genomes for metagenomic binning, comparative biology and taxonomic classification.</title>
        <authorList>
            <person name="Goeker M."/>
        </authorList>
    </citation>
    <scope>NUCLEOTIDE SEQUENCE [LARGE SCALE GENOMIC DNA]</scope>
    <source>
        <strain evidence="2 3">DSM 103570</strain>
    </source>
</reference>
<evidence type="ECO:0000313" key="3">
    <source>
        <dbReference type="Proteomes" id="UP000588647"/>
    </source>
</evidence>